<protein>
    <submittedName>
        <fullName evidence="2">Uncharacterized protein</fullName>
    </submittedName>
</protein>
<evidence type="ECO:0000313" key="2">
    <source>
        <dbReference type="EMBL" id="CAE8700062.1"/>
    </source>
</evidence>
<keyword evidence="1" id="KW-0732">Signal</keyword>
<feature type="signal peptide" evidence="1">
    <location>
        <begin position="1"/>
        <end position="24"/>
    </location>
</feature>
<evidence type="ECO:0000313" key="3">
    <source>
        <dbReference type="Proteomes" id="UP000626109"/>
    </source>
</evidence>
<dbReference type="AlphaFoldDB" id="A0A813K8Q0"/>
<gene>
    <name evidence="2" type="ORF">PGLA2088_LOCUS31431</name>
</gene>
<reference evidence="2" key="1">
    <citation type="submission" date="2021-02" db="EMBL/GenBank/DDBJ databases">
        <authorList>
            <person name="Dougan E. K."/>
            <person name="Rhodes N."/>
            <person name="Thang M."/>
            <person name="Chan C."/>
        </authorList>
    </citation>
    <scope>NUCLEOTIDE SEQUENCE</scope>
</reference>
<name>A0A813K8Q0_POLGL</name>
<proteinExistence type="predicted"/>
<accession>A0A813K8Q0</accession>
<dbReference type="Proteomes" id="UP000626109">
    <property type="component" value="Unassembled WGS sequence"/>
</dbReference>
<comment type="caution">
    <text evidence="2">The sequence shown here is derived from an EMBL/GenBank/DDBJ whole genome shotgun (WGS) entry which is preliminary data.</text>
</comment>
<dbReference type="PROSITE" id="PS51257">
    <property type="entry name" value="PROKAR_LIPOPROTEIN"/>
    <property type="match status" value="1"/>
</dbReference>
<evidence type="ECO:0000256" key="1">
    <source>
        <dbReference type="SAM" id="SignalP"/>
    </source>
</evidence>
<organism evidence="2 3">
    <name type="scientific">Polarella glacialis</name>
    <name type="common">Dinoflagellate</name>
    <dbReference type="NCBI Taxonomy" id="89957"/>
    <lineage>
        <taxon>Eukaryota</taxon>
        <taxon>Sar</taxon>
        <taxon>Alveolata</taxon>
        <taxon>Dinophyceae</taxon>
        <taxon>Suessiales</taxon>
        <taxon>Suessiaceae</taxon>
        <taxon>Polarella</taxon>
    </lineage>
</organism>
<dbReference type="EMBL" id="CAJNNW010029378">
    <property type="protein sequence ID" value="CAE8700062.1"/>
    <property type="molecule type" value="Genomic_DNA"/>
</dbReference>
<feature type="chain" id="PRO_5032852545" evidence="1">
    <location>
        <begin position="25"/>
        <end position="199"/>
    </location>
</feature>
<sequence length="199" mass="20952">MGRARLKSFGRLLPLLSLSALVACRWNAGSLYVPPSSYWTVRRPVIAAVASALFGSAQGVLSPWPADAVGSAPVVVGDAASQRKELKQASAALDSLVDGWDKALAGEGPDAVRLTIRAVSIREVLTALALESSDPDAFGESIEQYMDALTRADSMAYTAVFAGGSGDPKVNNSKAFLKIVLKDMKEARDVANKMLKAVS</sequence>